<keyword evidence="1" id="KW-1133">Transmembrane helix</keyword>
<proteinExistence type="predicted"/>
<feature type="transmembrane region" description="Helical" evidence="1">
    <location>
        <begin position="48"/>
        <end position="66"/>
    </location>
</feature>
<dbReference type="EnsemblMetazoa" id="GBRI016797-RA">
    <property type="protein sequence ID" value="GBRI016797-PA"/>
    <property type="gene ID" value="GBRI016797"/>
</dbReference>
<reference evidence="2" key="2">
    <citation type="submission" date="2020-05" db="UniProtKB">
        <authorList>
            <consortium name="EnsemblMetazoa"/>
        </authorList>
    </citation>
    <scope>IDENTIFICATION</scope>
    <source>
        <strain evidence="2">IAEA</strain>
    </source>
</reference>
<feature type="transmembrane region" description="Helical" evidence="1">
    <location>
        <begin position="87"/>
        <end position="107"/>
    </location>
</feature>
<evidence type="ECO:0000256" key="1">
    <source>
        <dbReference type="SAM" id="Phobius"/>
    </source>
</evidence>
<keyword evidence="3" id="KW-1185">Reference proteome</keyword>
<dbReference type="VEuPathDB" id="VectorBase:GBRI016797"/>
<sequence>MELESGFHESCNTLLMKYELNSRKRPPSYTHECSGDQCDEEEMNECNAAMILLAAIHSAVVLLIVYHMDYRCFYSQRRRVITTSGGLFAYLPYLLEITVLLIVHIILRGVTK</sequence>
<name>A0A1A9WEK6_9MUSC</name>
<dbReference type="Proteomes" id="UP000091820">
    <property type="component" value="Unassembled WGS sequence"/>
</dbReference>
<evidence type="ECO:0000313" key="2">
    <source>
        <dbReference type="EnsemblMetazoa" id="GBRI016797-PA"/>
    </source>
</evidence>
<keyword evidence="1" id="KW-0812">Transmembrane</keyword>
<organism evidence="2 3">
    <name type="scientific">Glossina brevipalpis</name>
    <dbReference type="NCBI Taxonomy" id="37001"/>
    <lineage>
        <taxon>Eukaryota</taxon>
        <taxon>Metazoa</taxon>
        <taxon>Ecdysozoa</taxon>
        <taxon>Arthropoda</taxon>
        <taxon>Hexapoda</taxon>
        <taxon>Insecta</taxon>
        <taxon>Pterygota</taxon>
        <taxon>Neoptera</taxon>
        <taxon>Endopterygota</taxon>
        <taxon>Diptera</taxon>
        <taxon>Brachycera</taxon>
        <taxon>Muscomorpha</taxon>
        <taxon>Hippoboscoidea</taxon>
        <taxon>Glossinidae</taxon>
        <taxon>Glossina</taxon>
    </lineage>
</organism>
<accession>A0A1A9WEK6</accession>
<reference evidence="3" key="1">
    <citation type="submission" date="2014-03" db="EMBL/GenBank/DDBJ databases">
        <authorList>
            <person name="Aksoy S."/>
            <person name="Warren W."/>
            <person name="Wilson R.K."/>
        </authorList>
    </citation>
    <scope>NUCLEOTIDE SEQUENCE [LARGE SCALE GENOMIC DNA]</scope>
    <source>
        <strain evidence="3">IAEA</strain>
    </source>
</reference>
<keyword evidence="1" id="KW-0472">Membrane</keyword>
<evidence type="ECO:0000313" key="3">
    <source>
        <dbReference type="Proteomes" id="UP000091820"/>
    </source>
</evidence>
<dbReference type="AlphaFoldDB" id="A0A1A9WEK6"/>
<protein>
    <submittedName>
        <fullName evidence="2">Uncharacterized protein</fullName>
    </submittedName>
</protein>